<dbReference type="PANTHER" id="PTHR19848">
    <property type="entry name" value="WD40 REPEAT PROTEIN"/>
    <property type="match status" value="1"/>
</dbReference>
<dbReference type="EMBL" id="JAACJM010000388">
    <property type="protein sequence ID" value="KAF5323821.1"/>
    <property type="molecule type" value="Genomic_DNA"/>
</dbReference>
<accession>A0A8H5BJ70</accession>
<dbReference type="OrthoDB" id="3238562at2759"/>
<keyword evidence="5" id="KW-1185">Reference proteome</keyword>
<dbReference type="InterPro" id="IPR001680">
    <property type="entry name" value="WD40_rpt"/>
</dbReference>
<keyword evidence="1" id="KW-0853">WD repeat</keyword>
<protein>
    <recommendedName>
        <fullName evidence="6">WD40 repeat-like protein</fullName>
    </recommendedName>
</protein>
<dbReference type="InterPro" id="IPR036322">
    <property type="entry name" value="WD40_repeat_dom_sf"/>
</dbReference>
<dbReference type="PANTHER" id="PTHR19848:SF8">
    <property type="entry name" value="F-BOX AND WD REPEAT DOMAIN CONTAINING 7"/>
    <property type="match status" value="1"/>
</dbReference>
<dbReference type="SMART" id="SM00320">
    <property type="entry name" value="WD40"/>
    <property type="match status" value="3"/>
</dbReference>
<evidence type="ECO:0000313" key="5">
    <source>
        <dbReference type="Proteomes" id="UP000559256"/>
    </source>
</evidence>
<name>A0A8H5BJ70_9AGAR</name>
<evidence type="ECO:0000256" key="3">
    <source>
        <dbReference type="SAM" id="Phobius"/>
    </source>
</evidence>
<dbReference type="AlphaFoldDB" id="A0A8H5BJ70"/>
<dbReference type="InterPro" id="IPR015943">
    <property type="entry name" value="WD40/YVTN_repeat-like_dom_sf"/>
</dbReference>
<evidence type="ECO:0008006" key="6">
    <source>
        <dbReference type="Google" id="ProtNLM"/>
    </source>
</evidence>
<sequence length="473" mass="52919">MLDSLSYFLSCGLRSKDKFRELATLTSICDAVLSLSFSLDGRFLVIAGFDGVAIYDMFSTPPSAPMATPHISVNNPDVKPVFTTSQWMLCKRESHHLLITGSSNSDLYLWEWRDDHQLFETFNKVPSTIAQDGQVSDGEIISLDVYEAYVPDSRHGHVAASFASRIVKVWSVSLTSKEVTMVFRVSMEETFIPATMKFQKDLDLFVFKARNGAIRLLDQRTGETIHTDLVKGDFLGGVCVDEDRNAFLVWSGKHFEMFSLTTQRHLQTFDGGISLNHLPRQAKFMGDGKFLLAGSESGAAFLYDTESGSIIQTLAYNKCHIRTVAVSESSKYRLLATAGSAPAEVNKIKVYYKLLPTALTLKAPQSVVGNEDEWVVSVRPYRIWRLAKYFVWLSITLLGVYVTFISVVYIPEMVRAWLFPGQPFPFENSLRTCACPTLAQGTNLPTVIVPDHTVQNGLALYQYSCHFPDCIVL</sequence>
<gene>
    <name evidence="4" type="ORF">D9758_018776</name>
</gene>
<evidence type="ECO:0000256" key="2">
    <source>
        <dbReference type="ARBA" id="ARBA00022737"/>
    </source>
</evidence>
<keyword evidence="3" id="KW-0812">Transmembrane</keyword>
<keyword evidence="3" id="KW-0472">Membrane</keyword>
<feature type="transmembrane region" description="Helical" evidence="3">
    <location>
        <begin position="389"/>
        <end position="410"/>
    </location>
</feature>
<keyword evidence="3" id="KW-1133">Transmembrane helix</keyword>
<proteinExistence type="predicted"/>
<dbReference type="Gene3D" id="2.130.10.10">
    <property type="entry name" value="YVTN repeat-like/Quinoprotein amine dehydrogenase"/>
    <property type="match status" value="1"/>
</dbReference>
<comment type="caution">
    <text evidence="4">The sequence shown here is derived from an EMBL/GenBank/DDBJ whole genome shotgun (WGS) entry which is preliminary data.</text>
</comment>
<evidence type="ECO:0000313" key="4">
    <source>
        <dbReference type="EMBL" id="KAF5323821.1"/>
    </source>
</evidence>
<reference evidence="4 5" key="1">
    <citation type="journal article" date="2020" name="ISME J.">
        <title>Uncovering the hidden diversity of litter-decomposition mechanisms in mushroom-forming fungi.</title>
        <authorList>
            <person name="Floudas D."/>
            <person name="Bentzer J."/>
            <person name="Ahren D."/>
            <person name="Johansson T."/>
            <person name="Persson P."/>
            <person name="Tunlid A."/>
        </authorList>
    </citation>
    <scope>NUCLEOTIDE SEQUENCE [LARGE SCALE GENOMIC DNA]</scope>
    <source>
        <strain evidence="4 5">CBS 291.85</strain>
    </source>
</reference>
<dbReference type="SUPFAM" id="SSF50978">
    <property type="entry name" value="WD40 repeat-like"/>
    <property type="match status" value="1"/>
</dbReference>
<evidence type="ECO:0000256" key="1">
    <source>
        <dbReference type="ARBA" id="ARBA00022574"/>
    </source>
</evidence>
<keyword evidence="2" id="KW-0677">Repeat</keyword>
<dbReference type="Proteomes" id="UP000559256">
    <property type="component" value="Unassembled WGS sequence"/>
</dbReference>
<organism evidence="4 5">
    <name type="scientific">Tetrapyrgos nigripes</name>
    <dbReference type="NCBI Taxonomy" id="182062"/>
    <lineage>
        <taxon>Eukaryota</taxon>
        <taxon>Fungi</taxon>
        <taxon>Dikarya</taxon>
        <taxon>Basidiomycota</taxon>
        <taxon>Agaricomycotina</taxon>
        <taxon>Agaricomycetes</taxon>
        <taxon>Agaricomycetidae</taxon>
        <taxon>Agaricales</taxon>
        <taxon>Marasmiineae</taxon>
        <taxon>Marasmiaceae</taxon>
        <taxon>Tetrapyrgos</taxon>
    </lineage>
</organism>